<accession>A0A5A5TH87</accession>
<keyword evidence="1" id="KW-0472">Membrane</keyword>
<evidence type="ECO:0000313" key="2">
    <source>
        <dbReference type="EMBL" id="GCF10433.1"/>
    </source>
</evidence>
<organism evidence="2 3">
    <name type="scientific">Dictyobacter arantiisoli</name>
    <dbReference type="NCBI Taxonomy" id="2014874"/>
    <lineage>
        <taxon>Bacteria</taxon>
        <taxon>Bacillati</taxon>
        <taxon>Chloroflexota</taxon>
        <taxon>Ktedonobacteria</taxon>
        <taxon>Ktedonobacterales</taxon>
        <taxon>Dictyobacteraceae</taxon>
        <taxon>Dictyobacter</taxon>
    </lineage>
</organism>
<dbReference type="Proteomes" id="UP000322530">
    <property type="component" value="Unassembled WGS sequence"/>
</dbReference>
<feature type="transmembrane region" description="Helical" evidence="1">
    <location>
        <begin position="178"/>
        <end position="198"/>
    </location>
</feature>
<feature type="transmembrane region" description="Helical" evidence="1">
    <location>
        <begin position="121"/>
        <end position="138"/>
    </location>
</feature>
<name>A0A5A5TH87_9CHLR</name>
<feature type="transmembrane region" description="Helical" evidence="1">
    <location>
        <begin position="436"/>
        <end position="455"/>
    </location>
</feature>
<comment type="caution">
    <text evidence="2">The sequence shown here is derived from an EMBL/GenBank/DDBJ whole genome shotgun (WGS) entry which is preliminary data.</text>
</comment>
<reference evidence="2 3" key="1">
    <citation type="submission" date="2019-01" db="EMBL/GenBank/DDBJ databases">
        <title>Draft genome sequence of Dictyobacter sp. Uno17.</title>
        <authorList>
            <person name="Wang C.M."/>
            <person name="Zheng Y."/>
            <person name="Sakai Y."/>
            <person name="Abe K."/>
            <person name="Yokota A."/>
            <person name="Yabe S."/>
        </authorList>
    </citation>
    <scope>NUCLEOTIDE SEQUENCE [LARGE SCALE GENOMIC DNA]</scope>
    <source>
        <strain evidence="2 3">Uno17</strain>
    </source>
</reference>
<feature type="transmembrane region" description="Helical" evidence="1">
    <location>
        <begin position="397"/>
        <end position="415"/>
    </location>
</feature>
<feature type="transmembrane region" description="Helical" evidence="1">
    <location>
        <begin position="93"/>
        <end position="112"/>
    </location>
</feature>
<keyword evidence="1" id="KW-0812">Transmembrane</keyword>
<dbReference type="EMBL" id="BIXY01000070">
    <property type="protein sequence ID" value="GCF10433.1"/>
    <property type="molecule type" value="Genomic_DNA"/>
</dbReference>
<evidence type="ECO:0008006" key="4">
    <source>
        <dbReference type="Google" id="ProtNLM"/>
    </source>
</evidence>
<proteinExistence type="predicted"/>
<feature type="transmembrane region" description="Helical" evidence="1">
    <location>
        <begin position="150"/>
        <end position="166"/>
    </location>
</feature>
<feature type="transmembrane region" description="Helical" evidence="1">
    <location>
        <begin position="15"/>
        <end position="38"/>
    </location>
</feature>
<dbReference type="AlphaFoldDB" id="A0A5A5TH87"/>
<feature type="transmembrane region" description="Helical" evidence="1">
    <location>
        <begin position="326"/>
        <end position="347"/>
    </location>
</feature>
<sequence length="603" mass="67485">MPGVQLFKKRRMDSYTLGAAAIILFAVALRILLVVMHWPPTNSDEATMAAMAQNIAYHGERPIMYYGQDYMGVLEAYLGAFFYLLSGGPSITAIRMGVILLVGCFFIALYFFTNLIFSKKLALVTLALLSIGSIPYLTRQTIATGGSTETLLFGTLAFLLAARLSITYDVQTPSSRQIIWRRLLGYLCFGIVVGLGLWSDMVCAPLLGMATLLLIFFCWRDILRWGGWVIFLLGGSIGLIPTILYSLQPHPANPNASNPLYVLFAMFLAKPGTPDQTGLWHHIVETFQVSIPTATSFPFCPVIEYPFLGDNTPRTLQCGIMQSSWSIGYVALIIITAVIAIIALRHFRLQGKALNHTERHQYQVRQVTRLTMALTAVGIIAAFTISSGPFDQPGYHARYIISLIPLTPAIIAPLWEAASRIQWQALWPRVRTYASRVILAAIAIIFLTGTCIAFSEMPQAQAADNQRLDVANHLIKLGATPLYTDYWTCASLAFVSKEKVLCTVTDVEMVKGKLTLGINHNRVARYNYPLSTYMNLRLNASWMCEKDPKTTVKQYNCLPLVEKWLNSPQSKGRFTRYEFDGYVLYMLKPQFRKPVPTIPYQYP</sequence>
<evidence type="ECO:0000256" key="1">
    <source>
        <dbReference type="SAM" id="Phobius"/>
    </source>
</evidence>
<keyword evidence="1" id="KW-1133">Transmembrane helix</keyword>
<protein>
    <recommendedName>
        <fullName evidence="4">Glycosyltransferase RgtA/B/C/D-like domain-containing protein</fullName>
    </recommendedName>
</protein>
<feature type="transmembrane region" description="Helical" evidence="1">
    <location>
        <begin position="367"/>
        <end position="385"/>
    </location>
</feature>
<evidence type="ECO:0000313" key="3">
    <source>
        <dbReference type="Proteomes" id="UP000322530"/>
    </source>
</evidence>
<feature type="transmembrane region" description="Helical" evidence="1">
    <location>
        <begin position="229"/>
        <end position="247"/>
    </location>
</feature>
<feature type="transmembrane region" description="Helical" evidence="1">
    <location>
        <begin position="204"/>
        <end position="222"/>
    </location>
</feature>
<keyword evidence="3" id="KW-1185">Reference proteome</keyword>
<gene>
    <name evidence="2" type="ORF">KDI_39970</name>
</gene>